<feature type="domain" description="YbaK/aminoacyl-tRNA synthetase-associated" evidence="5">
    <location>
        <begin position="43"/>
        <end position="155"/>
    </location>
</feature>
<dbReference type="GO" id="GO:0002161">
    <property type="term" value="F:aminoacyl-tRNA deacylase activity"/>
    <property type="evidence" value="ECO:0007669"/>
    <property type="project" value="InterPro"/>
</dbReference>
<proteinExistence type="inferred from homology"/>
<accession>A0A4S2F4R9</accession>
<protein>
    <recommendedName>
        <fullName evidence="4">Cys-tRNA(Pro)/Cys-tRNA(Cys) deacylase</fullName>
        <ecNumber evidence="4">4.2.-.-</ecNumber>
    </recommendedName>
</protein>
<dbReference type="CDD" id="cd00002">
    <property type="entry name" value="YbaK_deacylase"/>
    <property type="match status" value="1"/>
</dbReference>
<keyword evidence="7" id="KW-1185">Reference proteome</keyword>
<evidence type="ECO:0000256" key="3">
    <source>
        <dbReference type="ARBA" id="ARBA00023239"/>
    </source>
</evidence>
<evidence type="ECO:0000313" key="6">
    <source>
        <dbReference type="EMBL" id="TGY62244.1"/>
    </source>
</evidence>
<organism evidence="6 7">
    <name type="scientific">Muricaecibacterium torontonense</name>
    <dbReference type="NCBI Taxonomy" id="3032871"/>
    <lineage>
        <taxon>Bacteria</taxon>
        <taxon>Bacillati</taxon>
        <taxon>Actinomycetota</taxon>
        <taxon>Coriobacteriia</taxon>
        <taxon>Coriobacteriales</taxon>
        <taxon>Atopobiaceae</taxon>
        <taxon>Muricaecibacterium</taxon>
    </lineage>
</organism>
<gene>
    <name evidence="6" type="primary">ybaK</name>
    <name evidence="6" type="ORF">E5334_06235</name>
</gene>
<comment type="similarity">
    <text evidence="1 4">Belongs to the prolyl-tRNA editing family. YbaK/EbsC subfamily.</text>
</comment>
<evidence type="ECO:0000256" key="4">
    <source>
        <dbReference type="PIRNR" id="PIRNR006181"/>
    </source>
</evidence>
<dbReference type="PIRSF" id="PIRSF006181">
    <property type="entry name" value="EbsC_YbaK"/>
    <property type="match status" value="1"/>
</dbReference>
<evidence type="ECO:0000256" key="1">
    <source>
        <dbReference type="ARBA" id="ARBA00009798"/>
    </source>
</evidence>
<dbReference type="InterPro" id="IPR036754">
    <property type="entry name" value="YbaK/aa-tRNA-synt-asso_dom_sf"/>
</dbReference>
<dbReference type="Proteomes" id="UP000310263">
    <property type="component" value="Unassembled WGS sequence"/>
</dbReference>
<dbReference type="OrthoDB" id="9809296at2"/>
<dbReference type="GO" id="GO:0006412">
    <property type="term" value="P:translation"/>
    <property type="evidence" value="ECO:0007669"/>
    <property type="project" value="UniProtKB-KW"/>
</dbReference>
<dbReference type="RefSeq" id="WP_136012714.1">
    <property type="nucleotide sequence ID" value="NZ_SRYE01000003.1"/>
</dbReference>
<dbReference type="PANTHER" id="PTHR30411:SF0">
    <property type="entry name" value="CYS-TRNA(PRO)_CYS-TRNA(CYS) DEACYLASE YBAK"/>
    <property type="match status" value="1"/>
</dbReference>
<dbReference type="InterPro" id="IPR004369">
    <property type="entry name" value="Prolyl-tRNA_editing_YbaK/EbsC"/>
</dbReference>
<comment type="caution">
    <text evidence="6">The sequence shown here is derived from an EMBL/GenBank/DDBJ whole genome shotgun (WGS) entry which is preliminary data.</text>
</comment>
<dbReference type="NCBIfam" id="TIGR00011">
    <property type="entry name" value="YbaK_EbsC"/>
    <property type="match status" value="1"/>
</dbReference>
<dbReference type="InterPro" id="IPR007214">
    <property type="entry name" value="YbaK/aa-tRNA-synth-assoc-dom"/>
</dbReference>
<dbReference type="EC" id="4.2.-.-" evidence="4"/>
<evidence type="ECO:0000256" key="2">
    <source>
        <dbReference type="ARBA" id="ARBA00022917"/>
    </source>
</evidence>
<reference evidence="6 7" key="1">
    <citation type="submission" date="2019-04" db="EMBL/GenBank/DDBJ databases">
        <title>Microbes associate with the intestines of laboratory mice.</title>
        <authorList>
            <person name="Navarre W."/>
            <person name="Wong E."/>
            <person name="Huang K."/>
            <person name="Tropini C."/>
            <person name="Ng K."/>
            <person name="Yu B."/>
        </authorList>
    </citation>
    <scope>NUCLEOTIDE SEQUENCE [LARGE SCALE GENOMIC DNA]</scope>
    <source>
        <strain evidence="6 7">NM07_P-09</strain>
    </source>
</reference>
<dbReference type="AlphaFoldDB" id="A0A4S2F4R9"/>
<dbReference type="GO" id="GO:0016829">
    <property type="term" value="F:lyase activity"/>
    <property type="evidence" value="ECO:0007669"/>
    <property type="project" value="UniProtKB-KW"/>
</dbReference>
<evidence type="ECO:0000313" key="7">
    <source>
        <dbReference type="Proteomes" id="UP000310263"/>
    </source>
</evidence>
<dbReference type="PANTHER" id="PTHR30411">
    <property type="entry name" value="CYTOPLASMIC PROTEIN"/>
    <property type="match status" value="1"/>
</dbReference>
<dbReference type="EMBL" id="SRYE01000003">
    <property type="protein sequence ID" value="TGY62244.1"/>
    <property type="molecule type" value="Genomic_DNA"/>
</dbReference>
<sequence length="164" mass="17698">MSKRSQKIDKTNACRELDRAKIAYELKSYDDTQMANRDYGLSVAEALGEDPDSAFKTITCKSSNGDVVVCCVPCSCSVDLKKAASAAGEKRLELLPLADLEEVTGYVRGGCSPIGMKKPFPTIIDETALLYDTIEVSAGRRGLQVLLDPQQLVDFLGATVADIT</sequence>
<name>A0A4S2F4R9_9ACTN</name>
<evidence type="ECO:0000259" key="5">
    <source>
        <dbReference type="Pfam" id="PF04073"/>
    </source>
</evidence>
<dbReference type="Gene3D" id="3.90.960.10">
    <property type="entry name" value="YbaK/aminoacyl-tRNA synthetase-associated domain"/>
    <property type="match status" value="1"/>
</dbReference>
<dbReference type="SUPFAM" id="SSF55826">
    <property type="entry name" value="YbaK/ProRS associated domain"/>
    <property type="match status" value="1"/>
</dbReference>
<dbReference type="Pfam" id="PF04073">
    <property type="entry name" value="tRNA_edit"/>
    <property type="match status" value="1"/>
</dbReference>
<keyword evidence="3 4" id="KW-0456">Lyase</keyword>
<keyword evidence="2 4" id="KW-0648">Protein biosynthesis</keyword>